<evidence type="ECO:0000313" key="3">
    <source>
        <dbReference type="EMBL" id="MBB3891539.1"/>
    </source>
</evidence>
<feature type="region of interest" description="Disordered" evidence="1">
    <location>
        <begin position="188"/>
        <end position="218"/>
    </location>
</feature>
<comment type="caution">
    <text evidence="3">The sequence shown here is derived from an EMBL/GenBank/DDBJ whole genome shotgun (WGS) entry which is preliminary data.</text>
</comment>
<evidence type="ECO:0000313" key="4">
    <source>
        <dbReference type="Proteomes" id="UP000530564"/>
    </source>
</evidence>
<dbReference type="InterPro" id="IPR031807">
    <property type="entry name" value="HicB-like"/>
</dbReference>
<dbReference type="EMBL" id="JACIDK010000003">
    <property type="protein sequence ID" value="MBB3891539.1"/>
    <property type="molecule type" value="Genomic_DNA"/>
</dbReference>
<reference evidence="3 4" key="1">
    <citation type="submission" date="2020-08" db="EMBL/GenBank/DDBJ databases">
        <title>Genomic Encyclopedia of Type Strains, Phase IV (KMG-IV): sequencing the most valuable type-strain genomes for metagenomic binning, comparative biology and taxonomic classification.</title>
        <authorList>
            <person name="Goeker M."/>
        </authorList>
    </citation>
    <scope>NUCLEOTIDE SEQUENCE [LARGE SCALE GENOMIC DNA]</scope>
    <source>
        <strain evidence="3 4">DSM 21793</strain>
    </source>
</reference>
<dbReference type="InterPro" id="IPR010985">
    <property type="entry name" value="Ribbon_hlx_hlx"/>
</dbReference>
<proteinExistence type="predicted"/>
<gene>
    <name evidence="3" type="ORF">GGQ61_002267</name>
</gene>
<evidence type="ECO:0000256" key="1">
    <source>
        <dbReference type="SAM" id="MobiDB-lite"/>
    </source>
</evidence>
<organism evidence="3 4">
    <name type="scientific">Phenylobacterium haematophilum</name>
    <dbReference type="NCBI Taxonomy" id="98513"/>
    <lineage>
        <taxon>Bacteria</taxon>
        <taxon>Pseudomonadati</taxon>
        <taxon>Pseudomonadota</taxon>
        <taxon>Alphaproteobacteria</taxon>
        <taxon>Caulobacterales</taxon>
        <taxon>Caulobacteraceae</taxon>
        <taxon>Phenylobacterium</taxon>
    </lineage>
</organism>
<dbReference type="Gene3D" id="3.30.160.250">
    <property type="match status" value="1"/>
</dbReference>
<feature type="compositionally biased region" description="Basic and acidic residues" evidence="1">
    <location>
        <begin position="194"/>
        <end position="218"/>
    </location>
</feature>
<dbReference type="RefSeq" id="WP_183772610.1">
    <property type="nucleotide sequence ID" value="NZ_JACIDK010000003.1"/>
</dbReference>
<name>A0A840A0N8_9CAUL</name>
<feature type="domain" description="HicB-like antitoxin of toxin-antitoxin system" evidence="2">
    <location>
        <begin position="16"/>
        <end position="122"/>
    </location>
</feature>
<dbReference type="SUPFAM" id="SSF47598">
    <property type="entry name" value="Ribbon-helix-helix"/>
    <property type="match status" value="1"/>
</dbReference>
<dbReference type="InterPro" id="IPR035069">
    <property type="entry name" value="TTHA1013/TTHA0281-like"/>
</dbReference>
<sequence length="218" mass="23103">MTTLVFVALARSAPAGGYSASFPDLTGLTVEGADIAALVVAARETVLKELQRLADDGHDWPKPTALEAVTVEAGVVPFLVDVSVEDTPVRVNISIGERLLKRIDQAAETRGMSRSGFIAAAARTALGEKIGAGAGADFDAIARKLQDEWSVLGRKITDSLGPDSAFNRSVNEFDAKLTETIRKTADNISAAMARRKETEARKDEAAKDEKSHPADAAI</sequence>
<accession>A0A840A0N8</accession>
<protein>
    <submittedName>
        <fullName evidence="3">Putative RNase H-like HicB family nuclease</fullName>
    </submittedName>
</protein>
<evidence type="ECO:0000259" key="2">
    <source>
        <dbReference type="Pfam" id="PF15919"/>
    </source>
</evidence>
<dbReference type="GO" id="GO:0006355">
    <property type="term" value="P:regulation of DNA-templated transcription"/>
    <property type="evidence" value="ECO:0007669"/>
    <property type="project" value="InterPro"/>
</dbReference>
<dbReference type="CDD" id="cd22231">
    <property type="entry name" value="RHH_NikR_HicB-like"/>
    <property type="match status" value="1"/>
</dbReference>
<dbReference type="Proteomes" id="UP000530564">
    <property type="component" value="Unassembled WGS sequence"/>
</dbReference>
<dbReference type="SUPFAM" id="SSF143100">
    <property type="entry name" value="TTHA1013/TTHA0281-like"/>
    <property type="match status" value="1"/>
</dbReference>
<dbReference type="AlphaFoldDB" id="A0A840A0N8"/>
<keyword evidence="4" id="KW-1185">Reference proteome</keyword>
<dbReference type="Pfam" id="PF15919">
    <property type="entry name" value="HicB_lk_antitox"/>
    <property type="match status" value="1"/>
</dbReference>